<dbReference type="Proteomes" id="UP001497497">
    <property type="component" value="Unassembled WGS sequence"/>
</dbReference>
<proteinExistence type="predicted"/>
<dbReference type="EMBL" id="CAXITT010000797">
    <property type="protein sequence ID" value="CAL1546317.1"/>
    <property type="molecule type" value="Genomic_DNA"/>
</dbReference>
<protein>
    <recommendedName>
        <fullName evidence="3">Polymerase nucleotidyl transferase domain-containing protein</fullName>
    </recommendedName>
</protein>
<keyword evidence="2" id="KW-1185">Reference proteome</keyword>
<dbReference type="InterPro" id="IPR018775">
    <property type="entry name" value="RlaP"/>
</dbReference>
<evidence type="ECO:0000313" key="2">
    <source>
        <dbReference type="Proteomes" id="UP001497497"/>
    </source>
</evidence>
<accession>A0AAV2IGY9</accession>
<dbReference type="AlphaFoldDB" id="A0AAV2IGY9"/>
<sequence>MNDLAQLNFMMKDVIQYATLAVQSQERLRWLLGQNNFNEEAKKKAHVCLELLITQKAHLEGSDCDFCIPNLQESGLIELKQLTLMHVPSSLTPEVCDKFKVMVDRALKDQCKAILSITLLNSAWYELSQRERGEQAKHNILLVVFISRDEQFFSPANPQTKEQASVIDEGWFCAVELSHFGQALGRGRTRYLEAVHCREGADIFSSQHWKDLRQTLKYEIITGTRSFMEACLGQALGGVGKKKKNGAFKLKEGVTIFEICESIRLLELADTTLRLSCGDTKDKVDVLPHVTAVEMVKSFYTHTDPVKCKHDLFDLLMTWAQQLRDLNKSVDVRLTKSNQKETERIVGDWLMTTRLQGRQLKPLPALPDQHGRLVELMQTVGGPVAKLKPCQILLVAVAGSAMYNMKTPDSDVDYLVVYTLPTESLLSATRKLPECHENRGLDKTVEYGAYEARTFCEMLLKCSVVILELLYANDHEYTSPLWQELSQHKLAFVTEKAILQYLGLIKNNLKSIDKGKLLDSAKRDRKLFYQNFHKIHGVQHMMNGQVPPVKLDGDIREFVMNVRTRDDGEWSRDNVTKLLKEQYHDLREKLCNRAERLRENPDYNLCTNWLLSVRGLG</sequence>
<dbReference type="PANTHER" id="PTHR34817:SF1">
    <property type="entry name" value="NUCLEOTIDYLTRANSFERASE"/>
    <property type="match status" value="1"/>
</dbReference>
<evidence type="ECO:0000313" key="1">
    <source>
        <dbReference type="EMBL" id="CAL1546317.1"/>
    </source>
</evidence>
<gene>
    <name evidence="1" type="ORF">GSLYS_00019694001</name>
</gene>
<reference evidence="1 2" key="1">
    <citation type="submission" date="2024-04" db="EMBL/GenBank/DDBJ databases">
        <authorList>
            <consortium name="Genoscope - CEA"/>
            <person name="William W."/>
        </authorList>
    </citation>
    <scope>NUCLEOTIDE SEQUENCE [LARGE SCALE GENOMIC DNA]</scope>
</reference>
<organism evidence="1 2">
    <name type="scientific">Lymnaea stagnalis</name>
    <name type="common">Great pond snail</name>
    <name type="synonym">Helix stagnalis</name>
    <dbReference type="NCBI Taxonomy" id="6523"/>
    <lineage>
        <taxon>Eukaryota</taxon>
        <taxon>Metazoa</taxon>
        <taxon>Spiralia</taxon>
        <taxon>Lophotrochozoa</taxon>
        <taxon>Mollusca</taxon>
        <taxon>Gastropoda</taxon>
        <taxon>Heterobranchia</taxon>
        <taxon>Euthyneura</taxon>
        <taxon>Panpulmonata</taxon>
        <taxon>Hygrophila</taxon>
        <taxon>Lymnaeoidea</taxon>
        <taxon>Lymnaeidae</taxon>
        <taxon>Lymnaea</taxon>
    </lineage>
</organism>
<dbReference type="Pfam" id="PF10127">
    <property type="entry name" value="RlaP"/>
    <property type="match status" value="1"/>
</dbReference>
<evidence type="ECO:0008006" key="3">
    <source>
        <dbReference type="Google" id="ProtNLM"/>
    </source>
</evidence>
<name>A0AAV2IGY9_LYMST</name>
<dbReference type="PANTHER" id="PTHR34817">
    <property type="entry name" value="NUCLEOTIDYLTRANSFERASE"/>
    <property type="match status" value="1"/>
</dbReference>
<comment type="caution">
    <text evidence="1">The sequence shown here is derived from an EMBL/GenBank/DDBJ whole genome shotgun (WGS) entry which is preliminary data.</text>
</comment>